<dbReference type="SUPFAM" id="SSF53335">
    <property type="entry name" value="S-adenosyl-L-methionine-dependent methyltransferases"/>
    <property type="match status" value="1"/>
</dbReference>
<keyword evidence="4" id="KW-0812">Transmembrane</keyword>
<feature type="region of interest" description="Disordered" evidence="3">
    <location>
        <begin position="380"/>
        <end position="445"/>
    </location>
</feature>
<keyword evidence="7" id="KW-1185">Reference proteome</keyword>
<keyword evidence="4" id="KW-1133">Transmembrane helix</keyword>
<dbReference type="GO" id="GO:0032259">
    <property type="term" value="P:methylation"/>
    <property type="evidence" value="ECO:0007669"/>
    <property type="project" value="UniProtKB-KW"/>
</dbReference>
<reference evidence="5" key="1">
    <citation type="submission" date="2022-10" db="EMBL/GenBank/DDBJ databases">
        <authorList>
            <person name="Chen Y."/>
            <person name="Dougan E. K."/>
            <person name="Chan C."/>
            <person name="Rhodes N."/>
            <person name="Thang M."/>
        </authorList>
    </citation>
    <scope>NUCLEOTIDE SEQUENCE</scope>
</reference>
<name>A0A9P1GFI5_9DINO</name>
<dbReference type="EMBL" id="CAMXCT020004290">
    <property type="protein sequence ID" value="CAL1161834.1"/>
    <property type="molecule type" value="Genomic_DNA"/>
</dbReference>
<evidence type="ECO:0000313" key="6">
    <source>
        <dbReference type="EMBL" id="CAL1161834.1"/>
    </source>
</evidence>
<organism evidence="5">
    <name type="scientific">Cladocopium goreaui</name>
    <dbReference type="NCBI Taxonomy" id="2562237"/>
    <lineage>
        <taxon>Eukaryota</taxon>
        <taxon>Sar</taxon>
        <taxon>Alveolata</taxon>
        <taxon>Dinophyceae</taxon>
        <taxon>Suessiales</taxon>
        <taxon>Symbiodiniaceae</taxon>
        <taxon>Cladocopium</taxon>
    </lineage>
</organism>
<evidence type="ECO:0000256" key="1">
    <source>
        <dbReference type="ARBA" id="ARBA00022603"/>
    </source>
</evidence>
<feature type="region of interest" description="Disordered" evidence="3">
    <location>
        <begin position="528"/>
        <end position="658"/>
    </location>
</feature>
<gene>
    <name evidence="5" type="ORF">C1SCF055_LOCUS33902</name>
</gene>
<dbReference type="Gene3D" id="3.40.50.150">
    <property type="entry name" value="Vaccinia Virus protein VP39"/>
    <property type="match status" value="1"/>
</dbReference>
<accession>A0A9P1GFI5</accession>
<dbReference type="InterPro" id="IPR001525">
    <property type="entry name" value="C5_MeTfrase"/>
</dbReference>
<feature type="compositionally biased region" description="Basic and acidic residues" evidence="3">
    <location>
        <begin position="412"/>
        <end position="437"/>
    </location>
</feature>
<protein>
    <recommendedName>
        <fullName evidence="8">Reverse transcriptase domain-containing protein</fullName>
    </recommendedName>
</protein>
<feature type="transmembrane region" description="Helical" evidence="4">
    <location>
        <begin position="2117"/>
        <end position="2137"/>
    </location>
</feature>
<evidence type="ECO:0000256" key="3">
    <source>
        <dbReference type="SAM" id="MobiDB-lite"/>
    </source>
</evidence>
<feature type="compositionally biased region" description="Basic and acidic residues" evidence="3">
    <location>
        <begin position="641"/>
        <end position="658"/>
    </location>
</feature>
<comment type="caution">
    <text evidence="5">The sequence shown here is derived from an EMBL/GenBank/DDBJ whole genome shotgun (WGS) entry which is preliminary data.</text>
</comment>
<keyword evidence="4" id="KW-0472">Membrane</keyword>
<evidence type="ECO:0000256" key="2">
    <source>
        <dbReference type="ARBA" id="ARBA00022679"/>
    </source>
</evidence>
<proteinExistence type="predicted"/>
<evidence type="ECO:0000313" key="5">
    <source>
        <dbReference type="EMBL" id="CAI4008459.1"/>
    </source>
</evidence>
<evidence type="ECO:0000313" key="7">
    <source>
        <dbReference type="Proteomes" id="UP001152797"/>
    </source>
</evidence>
<dbReference type="Pfam" id="PF00145">
    <property type="entry name" value="DNA_methylase"/>
    <property type="match status" value="1"/>
</dbReference>
<reference evidence="6" key="2">
    <citation type="submission" date="2024-04" db="EMBL/GenBank/DDBJ databases">
        <authorList>
            <person name="Chen Y."/>
            <person name="Shah S."/>
            <person name="Dougan E. K."/>
            <person name="Thang M."/>
            <person name="Chan C."/>
        </authorList>
    </citation>
    <scope>NUCLEOTIDE SEQUENCE [LARGE SCALE GENOMIC DNA]</scope>
</reference>
<sequence>MMSQGFVSCGMETKATNDLQEANCAFQTRQGHSNVVQGDINDAQVVANLHAAYGSPVLLSGGFSCQPWSALGDKAGMNDPRAKSLIGTLRAAFFLRAFAIQLECVVEASRDKEVRAVIHEYCRLTQFRQSEVELSLDAMMPTKRTRWWCMLTNGTLPPLNLTPLPCLSRQPVVGDIIPVCPAWPSHHMSQLELDQYETRKFAAFGGIEQNMVRHNAVLRTALHGWANQLTACPCKCRQFPMSEERLQSKGMFGALVRIAGEFHTSSGHYPKTRHLHPWEMCVIHGGIPEYEWHPMRFSIAALGQMASPVQSCWITGHLLALCDEVQNRPVRLPEEHLWNHFCRLAKAVEATQPQVHGTEGFQSYIHEVRNVLLSRVASAKVPQSITAPEKTEKNEVNSQRSGRKNLQNEDPNGEKEQPAVKTQELVKEEKQPGRRTPEPVTKSAEETQILHPPMCLQAMPSSAPVTGGPAPHPSRVVDGMHDVAISNAGAMPSVHSKQSPHPPTGGITAFASSAKTPTSAAATQAKAAGKHVVKNHASGPTAVAEGRTKPTLPEELGRSDAHPSAEISLSDKAASVPTETSPGMTHGSIGCADHAPSDPIEPSDRVEAGLGGKAGPAGHGSPPTPAGMPLFVQQLNSVRPAETHGSRPCPEKDSSRVNHDDIAMDKDAHEEHVTHDAMETCMPPHVDDAMDTDPLPGDHSNKPTREAREPTDHEGLTQDMLQVVQQAELSTLHTPVMQSHTIQIIRQDDDVPTFIKVQPDTTVGAITVAEAKLGSLTPPICVNTCIGTRIQSAAITTPFQQVFLKEMAKYGSGRTSEEITMPPELKEPRKFSRLALLYRQEAYVADDEMYHYLSMLTATGQAIHTPLAIVPDGIDDEDLIQLLKDWFAKAMVVADGPCTLVTAIFAHHHWFPVGMKFAHGSIQVFTTPGGQAWVHVATREMGETCSIHTIAIDTCFPNDCGFQCVAWIMSFVFDPTHHLGQFKPVNATTAIAWRGLFEHHLITSGSAKRTVVPKELSFGGTTGGDFMMSLQNLLMEHGVPKEHAEDRANVICDKLGRTTVARTLRSAQPWRELKQIANQCSPKLQLVLASELQAIIQARTDKQQKFGSKQTKKKSTPQTKHPIQLNAEDIGIPDGIFQDASGHAIHQKTVANIGPEASGIIVVHAKQAVPYLKFAQPVSSKGLALLVLNHHDPLMQGLGEEIRFPARFEKTSEPILISAKLVQLGASIVSRVVPDQTIKIEEVHNSVIRVIMFRDEIEKKWEHILDKPVKHMVSAVKILQPQSDGTSSIMDVWDRQWLNEKLERTRPADASLFMATFRMEKGDVAEALKGSGTAGCYVEPRLVTVLDSVLPLTMPRRPCQPKSRTPDGKGVVWECQAICKPPFEVYQLEHADVLITEVPRKHQKQAAAQSSIQASAKTLAVLKAADTKDDPDQDPWEIDDPWGNYATPVKAAKKISIPDNKGHDDIDLIAAKVQRKLQSTWQQTTGSKMDVDVDTHDHTRIQTVEDRLAMLEHTVQANHTQQGQHVQELANQIAQVQHNVDQQGKAFQTHLDDKLDKQLQQIEQLLTKRSRTEYEVILHQAEALVPMTWALSETHLTTEGIRKFRQELKFQASQWNFVPGAPAQPRTTEPVKSQQGPLDIQDHQPGVLKLARPQALEQGDNLTQPKLVGDLSDIFRAFEELWQPMWQKHKDTSVEQWEPVMKDIQSKVPAPAEAMQMPPLTPEQWVRAVRKKKSTSAVGPDGVSKNDLLNMPMPFIEKLVTHVNQIEQGAYDWPQASMVWRALAEQIEHSQYFQTEWTGAVTDVCKCFNTLPRHVVYFLGRHMGIPEFFMKAWMRNLANIQRRFVVQGSCSPAIMSHTGFAEGDPLSVVSMVLVNCAMHALVTQKTSPVAVISYVDNWEVQSTVPEVTCQAVEAMDDFARALDIKLDKAKTYSWATTTASRKHSDGKNMVLDLLTQQPPARFLPGPSGVFLNRLHKLNWRIATWGVSVAALPEMEFPPVEAGNEAADALAIRARQLLPPEVAHAHQRLKLATQARYKACQALHRLLVEIGIKVTGEKEELKAKEETAWDAMQTQQPQVVEKVSFAQLPVDLIEPAEHALGNGFQILYKWLLNLTRDAFWITLPVVATVPIVASFSSFNRRGPQQVHRKGYECCEISTCCYVAVH</sequence>
<dbReference type="GO" id="GO:0008168">
    <property type="term" value="F:methyltransferase activity"/>
    <property type="evidence" value="ECO:0007669"/>
    <property type="project" value="UniProtKB-KW"/>
</dbReference>
<keyword evidence="2" id="KW-0808">Transferase</keyword>
<feature type="compositionally biased region" description="Polar residues" evidence="3">
    <location>
        <begin position="396"/>
        <end position="410"/>
    </location>
</feature>
<dbReference type="EMBL" id="CAMXCT010004290">
    <property type="protein sequence ID" value="CAI4008459.1"/>
    <property type="molecule type" value="Genomic_DNA"/>
</dbReference>
<dbReference type="Proteomes" id="UP001152797">
    <property type="component" value="Unassembled WGS sequence"/>
</dbReference>
<feature type="region of interest" description="Disordered" evidence="3">
    <location>
        <begin position="689"/>
        <end position="713"/>
    </location>
</feature>
<keyword evidence="1" id="KW-0489">Methyltransferase</keyword>
<evidence type="ECO:0008006" key="8">
    <source>
        <dbReference type="Google" id="ProtNLM"/>
    </source>
</evidence>
<dbReference type="InterPro" id="IPR029063">
    <property type="entry name" value="SAM-dependent_MTases_sf"/>
</dbReference>
<feature type="compositionally biased region" description="Basic and acidic residues" evidence="3">
    <location>
        <begin position="699"/>
        <end position="713"/>
    </location>
</feature>
<dbReference type="EMBL" id="CAMXCT030004290">
    <property type="protein sequence ID" value="CAL4795771.1"/>
    <property type="molecule type" value="Genomic_DNA"/>
</dbReference>
<feature type="compositionally biased region" description="Gly residues" evidence="3">
    <location>
        <begin position="609"/>
        <end position="618"/>
    </location>
</feature>
<evidence type="ECO:0000256" key="4">
    <source>
        <dbReference type="SAM" id="Phobius"/>
    </source>
</evidence>